<evidence type="ECO:0000313" key="2">
    <source>
        <dbReference type="EMBL" id="OIQ98100.1"/>
    </source>
</evidence>
<dbReference type="PANTHER" id="PTHR35446:SF3">
    <property type="entry name" value="CMD DOMAIN-CONTAINING PROTEIN"/>
    <property type="match status" value="1"/>
</dbReference>
<dbReference type="SUPFAM" id="SSF69118">
    <property type="entry name" value="AhpD-like"/>
    <property type="match status" value="1"/>
</dbReference>
<dbReference type="NCBIfam" id="TIGR00778">
    <property type="entry name" value="ahpD_dom"/>
    <property type="match status" value="1"/>
</dbReference>
<proteinExistence type="predicted"/>
<dbReference type="InterPro" id="IPR004675">
    <property type="entry name" value="AhpD_core"/>
</dbReference>
<evidence type="ECO:0000259" key="1">
    <source>
        <dbReference type="Pfam" id="PF02627"/>
    </source>
</evidence>
<comment type="caution">
    <text evidence="2">The sequence shown here is derived from an EMBL/GenBank/DDBJ whole genome shotgun (WGS) entry which is preliminary data.</text>
</comment>
<accession>A0A1J5S1E0</accession>
<dbReference type="Gene3D" id="1.20.1290.10">
    <property type="entry name" value="AhpD-like"/>
    <property type="match status" value="1"/>
</dbReference>
<dbReference type="Pfam" id="PF02627">
    <property type="entry name" value="CMD"/>
    <property type="match status" value="1"/>
</dbReference>
<protein>
    <submittedName>
        <fullName evidence="2">Carboxymuconolactone decarboxylase family protein</fullName>
    </submittedName>
</protein>
<dbReference type="InterPro" id="IPR003779">
    <property type="entry name" value="CMD-like"/>
</dbReference>
<reference evidence="2" key="1">
    <citation type="submission" date="2016-10" db="EMBL/GenBank/DDBJ databases">
        <title>Sequence of Gallionella enrichment culture.</title>
        <authorList>
            <person name="Poehlein A."/>
            <person name="Muehling M."/>
            <person name="Daniel R."/>
        </authorList>
    </citation>
    <scope>NUCLEOTIDE SEQUENCE</scope>
</reference>
<dbReference type="PANTHER" id="PTHR35446">
    <property type="entry name" value="SI:CH211-175M2.5"/>
    <property type="match status" value="1"/>
</dbReference>
<organism evidence="2">
    <name type="scientific">mine drainage metagenome</name>
    <dbReference type="NCBI Taxonomy" id="410659"/>
    <lineage>
        <taxon>unclassified sequences</taxon>
        <taxon>metagenomes</taxon>
        <taxon>ecological metagenomes</taxon>
    </lineage>
</organism>
<sequence>MVNFTFHTPENTSGPTKELLTGIQKGYGFFPNLYGYMAEAPTTVEAYLALNDLVSKTSLTPGQQQVALLAVSVENGCDFCTVAHRAMGKMKKANEQTLTAVSSHSTINNPHDRALAAFAQSVTKNRGRPSESEVQAFLDAGFNKQQILEVILIVSIKTLSNYINHLTHPEPNKELLGMV</sequence>
<dbReference type="InterPro" id="IPR029032">
    <property type="entry name" value="AhpD-like"/>
</dbReference>
<dbReference type="EMBL" id="MLJW01000123">
    <property type="protein sequence ID" value="OIQ98100.1"/>
    <property type="molecule type" value="Genomic_DNA"/>
</dbReference>
<dbReference type="GO" id="GO:0051920">
    <property type="term" value="F:peroxiredoxin activity"/>
    <property type="evidence" value="ECO:0007669"/>
    <property type="project" value="InterPro"/>
</dbReference>
<feature type="domain" description="Carboxymuconolactone decarboxylase-like" evidence="1">
    <location>
        <begin position="43"/>
        <end position="118"/>
    </location>
</feature>
<dbReference type="AlphaFoldDB" id="A0A1J5S1E0"/>
<gene>
    <name evidence="2" type="ORF">GALL_198640</name>
</gene>
<name>A0A1J5S1E0_9ZZZZ</name>